<dbReference type="AlphaFoldDB" id="A0A9D4LFP2"/>
<gene>
    <name evidence="1" type="ORF">DPMN_100367</name>
</gene>
<evidence type="ECO:0000313" key="2">
    <source>
        <dbReference type="Proteomes" id="UP000828390"/>
    </source>
</evidence>
<protein>
    <submittedName>
        <fullName evidence="1">Uncharacterized protein</fullName>
    </submittedName>
</protein>
<organism evidence="1 2">
    <name type="scientific">Dreissena polymorpha</name>
    <name type="common">Zebra mussel</name>
    <name type="synonym">Mytilus polymorpha</name>
    <dbReference type="NCBI Taxonomy" id="45954"/>
    <lineage>
        <taxon>Eukaryota</taxon>
        <taxon>Metazoa</taxon>
        <taxon>Spiralia</taxon>
        <taxon>Lophotrochozoa</taxon>
        <taxon>Mollusca</taxon>
        <taxon>Bivalvia</taxon>
        <taxon>Autobranchia</taxon>
        <taxon>Heteroconchia</taxon>
        <taxon>Euheterodonta</taxon>
        <taxon>Imparidentia</taxon>
        <taxon>Neoheterodontei</taxon>
        <taxon>Myida</taxon>
        <taxon>Dreissenoidea</taxon>
        <taxon>Dreissenidae</taxon>
        <taxon>Dreissena</taxon>
    </lineage>
</organism>
<reference evidence="1" key="1">
    <citation type="journal article" date="2019" name="bioRxiv">
        <title>The Genome of the Zebra Mussel, Dreissena polymorpha: A Resource for Invasive Species Research.</title>
        <authorList>
            <person name="McCartney M.A."/>
            <person name="Auch B."/>
            <person name="Kono T."/>
            <person name="Mallez S."/>
            <person name="Zhang Y."/>
            <person name="Obille A."/>
            <person name="Becker A."/>
            <person name="Abrahante J.E."/>
            <person name="Garbe J."/>
            <person name="Badalamenti J.P."/>
            <person name="Herman A."/>
            <person name="Mangelson H."/>
            <person name="Liachko I."/>
            <person name="Sullivan S."/>
            <person name="Sone E.D."/>
            <person name="Koren S."/>
            <person name="Silverstein K.A.T."/>
            <person name="Beckman K.B."/>
            <person name="Gohl D.M."/>
        </authorList>
    </citation>
    <scope>NUCLEOTIDE SEQUENCE</scope>
    <source>
        <strain evidence="1">Duluth1</strain>
        <tissue evidence="1">Whole animal</tissue>
    </source>
</reference>
<sequence>METKAMIVKHTAPICSLKRSYVPIDSRPAHDKVPEAHRGGVNVGPCQLRSDFLEVGKLDFVTDANLIPCKNDSNTEDLFEDQGATIQEARRLLSWSFVGNRISGQYSGATTFPIVPAHQGLQLSYQVLTSPANAPLQSAFQPVQVILQNAPMSKSHCWTASMPFIGLTDEFERFLEDPLRGTKQCTLSGEFAGPPPQ</sequence>
<dbReference type="EMBL" id="JAIWYP010000003">
    <property type="protein sequence ID" value="KAH3857752.1"/>
    <property type="molecule type" value="Genomic_DNA"/>
</dbReference>
<comment type="caution">
    <text evidence="1">The sequence shown here is derived from an EMBL/GenBank/DDBJ whole genome shotgun (WGS) entry which is preliminary data.</text>
</comment>
<proteinExistence type="predicted"/>
<evidence type="ECO:0000313" key="1">
    <source>
        <dbReference type="EMBL" id="KAH3857752.1"/>
    </source>
</evidence>
<reference evidence="1" key="2">
    <citation type="submission" date="2020-11" db="EMBL/GenBank/DDBJ databases">
        <authorList>
            <person name="McCartney M.A."/>
            <person name="Auch B."/>
            <person name="Kono T."/>
            <person name="Mallez S."/>
            <person name="Becker A."/>
            <person name="Gohl D.M."/>
            <person name="Silverstein K.A.T."/>
            <person name="Koren S."/>
            <person name="Bechman K.B."/>
            <person name="Herman A."/>
            <person name="Abrahante J.E."/>
            <person name="Garbe J."/>
        </authorList>
    </citation>
    <scope>NUCLEOTIDE SEQUENCE</scope>
    <source>
        <strain evidence="1">Duluth1</strain>
        <tissue evidence="1">Whole animal</tissue>
    </source>
</reference>
<name>A0A9D4LFP2_DREPO</name>
<accession>A0A9D4LFP2</accession>
<dbReference type="Proteomes" id="UP000828390">
    <property type="component" value="Unassembled WGS sequence"/>
</dbReference>
<keyword evidence="2" id="KW-1185">Reference proteome</keyword>